<dbReference type="RefSeq" id="WP_075518001.1">
    <property type="nucleotide sequence ID" value="NZ_FPLD01000030.1"/>
</dbReference>
<dbReference type="EMBL" id="FPLD01000030">
    <property type="protein sequence ID" value="SGY87859.1"/>
    <property type="molecule type" value="Genomic_DNA"/>
</dbReference>
<evidence type="ECO:0000313" key="1">
    <source>
        <dbReference type="EMBL" id="SGY87859.1"/>
    </source>
</evidence>
<proteinExistence type="predicted"/>
<sequence length="207" mass="23453">MAAIKNLTASTLLKAMQAKHYKVFEGELNLNLIGVRNSDTKANSFNDVLCVLYQQDGKWQLVSFKCTTDAGTYYRENPCNLDGTAVLAAMQHRSLWTFGYHQGKYPALVQHKPVTVYRDNNNDNKLDCESHLQRGYFGINCHRASANHESKQVDKWSAGCQVLANPNDFNKLMALCHQSSQQWGCTFTYTLLNQIELNQADLNPNKE</sequence>
<accession>A0A1K9Z2Y8</accession>
<dbReference type="AlphaFoldDB" id="A0A1K9Z2Y8"/>
<name>A0A1K9Z2Y8_9GAMM</name>
<evidence type="ECO:0000313" key="2">
    <source>
        <dbReference type="Proteomes" id="UP000183794"/>
    </source>
</evidence>
<gene>
    <name evidence="1" type="ORF">NVI5450_0801</name>
</gene>
<reference evidence="1 2" key="1">
    <citation type="submission" date="2016-11" db="EMBL/GenBank/DDBJ databases">
        <authorList>
            <person name="Jaros S."/>
            <person name="Januszkiewicz K."/>
            <person name="Wedrychowicz H."/>
        </authorList>
    </citation>
    <scope>NUCLEOTIDE SEQUENCE [LARGE SCALE GENOMIC DNA]</scope>
    <source>
        <strain evidence="1">NVI 5450</strain>
    </source>
</reference>
<protein>
    <submittedName>
        <fullName evidence="1">Uncharacterized protein</fullName>
    </submittedName>
</protein>
<dbReference type="Proteomes" id="UP000183794">
    <property type="component" value="Unassembled WGS sequence"/>
</dbReference>
<dbReference type="OrthoDB" id="653560at2"/>
<organism evidence="1 2">
    <name type="scientific">Moritella viscosa</name>
    <dbReference type="NCBI Taxonomy" id="80854"/>
    <lineage>
        <taxon>Bacteria</taxon>
        <taxon>Pseudomonadati</taxon>
        <taxon>Pseudomonadota</taxon>
        <taxon>Gammaproteobacteria</taxon>
        <taxon>Alteromonadales</taxon>
        <taxon>Moritellaceae</taxon>
        <taxon>Moritella</taxon>
    </lineage>
</organism>